<dbReference type="SUPFAM" id="SSF52016">
    <property type="entry name" value="LeuD/IlvD-like"/>
    <property type="match status" value="1"/>
</dbReference>
<accession>A0A1R0FCC1</accession>
<dbReference type="AlphaFoldDB" id="A0A1R0FCC1"/>
<evidence type="ECO:0000256" key="16">
    <source>
        <dbReference type="RuleBase" id="RU361275"/>
    </source>
</evidence>
<sequence>MSQIDSFKCRKTLHVNGKDYIYYSLTEAEKNGLPDISRLPFSMKVLLENLLRFEDGRTVKKDDILNIAKWLDDKGKAGAEIAYRPSRVLMQDFTGVPAVVDLAAMRDAMVKLGENPEKINPLVPVDLVIDHSVIVDDFGNPLAFQHNKELEYKRNGERYRFLKWGQQAFRNFRVVPPGTGICHQVNLEYLAQCVWTREENGHTIAYPDTCVGTDSHTTMVNGLGVLGWGVGGIEAEAAMLGQPVSMLLPEVIGFRLTGKLKEGITATDLVLTVTQMLRKKGVVGKFVEFFGPGLEHMTLADRATIGNMSPEYGATCGFFPIDQETIRYLNMTGRKEERIALVEAYTKAQGMWHDSHTPDPVFTDTIELDMGTVVPSMAGPKRPEGRLPLEEVGKSFATALHNEYKKTTGEKTRYQVEGEDFDIGHGDVAIAAITSCTNTSNPSVLIAAGLLARNAVAKGLKSKPWVKTSLAPGSQVVEAYLVNSGLQKDLDALGFNLVGFGCTTCIGNSGPLPPAISKTINDKGLIVAAVLSGNRNFEGRVSPDVQANYLASPPLVVAHALAGTITKDLTKEPLGTGKDGKPVYLKDIWPTSQEVQEFIEKNVTRKIFESKYADVFKGDENWQKVKVPAGETYAWDKDSTYVRNPPYFENMPKVPAPLKNIDGARILGLFGDKITTDHISPAGSIKVDSPAGKYLIEHGVKPADFNQYGTRRGNHEVMMRGTFANIRIRNFMLGENGREGGYTIHYPSKEEESIYDAAMQYKSEHVPLVVFAGIEYGNGSSRDWAAKGTNLLGVRAVIAQSFERIHRSNLVGMGIVPFVFEDGQSWRSLGLKGDEVITIDGINDLKPRQKTVAKVKFSDGTVKEVPLLCRVDTVDELDYLHNGGILQYVLRNLAKEG</sequence>
<evidence type="ECO:0000256" key="11">
    <source>
        <dbReference type="ARBA" id="ARBA00022884"/>
    </source>
</evidence>
<dbReference type="UniPathway" id="UPA00223">
    <property type="reaction ID" value="UER00718"/>
</dbReference>
<evidence type="ECO:0000259" key="18">
    <source>
        <dbReference type="Pfam" id="PF00694"/>
    </source>
</evidence>
<dbReference type="GO" id="GO:0046872">
    <property type="term" value="F:metal ion binding"/>
    <property type="evidence" value="ECO:0007669"/>
    <property type="project" value="UniProtKB-KW"/>
</dbReference>
<protein>
    <recommendedName>
        <fullName evidence="16">Aconitate hydratase</fullName>
        <shortName evidence="16">Aconitase</shortName>
        <ecNumber evidence="16">4.2.1.3</ecNumber>
    </recommendedName>
</protein>
<evidence type="ECO:0000256" key="15">
    <source>
        <dbReference type="ARBA" id="ARBA00023501"/>
    </source>
</evidence>
<keyword evidence="13 16" id="KW-0411">Iron-sulfur</keyword>
<evidence type="ECO:0000313" key="20">
    <source>
        <dbReference type="Proteomes" id="UP000187344"/>
    </source>
</evidence>
<comment type="pathway">
    <text evidence="4">Carbohydrate metabolism; tricarboxylic acid cycle; isocitrate from oxaloacetate: step 2/2.</text>
</comment>
<evidence type="ECO:0000256" key="5">
    <source>
        <dbReference type="ARBA" id="ARBA00005026"/>
    </source>
</evidence>
<comment type="function">
    <text evidence="3">Involved in the catabolism of short chain fatty acids (SCFA) via the tricarboxylic acid (TCA)(acetyl degradation route) and probably the 2-methylcitrate cycle I (propionate degradation route). Catalyzes the reversible isomerization of citrate to isocitrate via cis-aconitate. Could catalyze the hydration of 2-methyl-cis-aconitate to yield (2R,3S)-2-methylisocitrate. The apo form of AcnA functions as a RNA-binding regulatory protein.</text>
</comment>
<dbReference type="GO" id="GO:0003723">
    <property type="term" value="F:RNA binding"/>
    <property type="evidence" value="ECO:0007669"/>
    <property type="project" value="UniProtKB-KW"/>
</dbReference>
<dbReference type="EC" id="4.2.1.3" evidence="16"/>
<evidence type="ECO:0000256" key="13">
    <source>
        <dbReference type="ARBA" id="ARBA00023014"/>
    </source>
</evidence>
<dbReference type="InterPro" id="IPR036008">
    <property type="entry name" value="Aconitase_4Fe-4S_dom"/>
</dbReference>
<dbReference type="FunFam" id="3.30.499.10:FF:000020">
    <property type="entry name" value="Aconitate hydratase A"/>
    <property type="match status" value="1"/>
</dbReference>
<dbReference type="PROSITE" id="PS01244">
    <property type="entry name" value="ACONITASE_2"/>
    <property type="match status" value="1"/>
</dbReference>
<evidence type="ECO:0000256" key="8">
    <source>
        <dbReference type="ARBA" id="ARBA00022485"/>
    </source>
</evidence>
<evidence type="ECO:0000256" key="1">
    <source>
        <dbReference type="ARBA" id="ARBA00000118"/>
    </source>
</evidence>
<dbReference type="PROSITE" id="PS00450">
    <property type="entry name" value="ACONITASE_1"/>
    <property type="match status" value="1"/>
</dbReference>
<dbReference type="InterPro" id="IPR044137">
    <property type="entry name" value="AcnA_IRP_Swivel"/>
</dbReference>
<dbReference type="Pfam" id="PF00694">
    <property type="entry name" value="Aconitase_C"/>
    <property type="match status" value="1"/>
</dbReference>
<dbReference type="PANTHER" id="PTHR11670">
    <property type="entry name" value="ACONITASE/IRON-RESPONSIVE ELEMENT FAMILY MEMBER"/>
    <property type="match status" value="1"/>
</dbReference>
<dbReference type="SUPFAM" id="SSF53732">
    <property type="entry name" value="Aconitase iron-sulfur domain"/>
    <property type="match status" value="1"/>
</dbReference>
<evidence type="ECO:0000256" key="7">
    <source>
        <dbReference type="ARBA" id="ARBA00011245"/>
    </source>
</evidence>
<dbReference type="Pfam" id="PF00330">
    <property type="entry name" value="Aconitase"/>
    <property type="match status" value="1"/>
</dbReference>
<keyword evidence="9" id="KW-0816">Tricarboxylic acid cycle</keyword>
<comment type="catalytic activity">
    <reaction evidence="15 16">
        <text>citrate = D-threo-isocitrate</text>
        <dbReference type="Rhea" id="RHEA:10336"/>
        <dbReference type="ChEBI" id="CHEBI:15562"/>
        <dbReference type="ChEBI" id="CHEBI:16947"/>
        <dbReference type="EC" id="4.2.1.3"/>
    </reaction>
</comment>
<dbReference type="PRINTS" id="PR00415">
    <property type="entry name" value="ACONITASE"/>
</dbReference>
<dbReference type="OrthoDB" id="9764318at2"/>
<comment type="catalytic activity">
    <reaction evidence="1">
        <text>(2S,3R)-3-hydroxybutane-1,2,3-tricarboxylate = 2-methyl-cis-aconitate + H2O</text>
        <dbReference type="Rhea" id="RHEA:17941"/>
        <dbReference type="ChEBI" id="CHEBI:15377"/>
        <dbReference type="ChEBI" id="CHEBI:57429"/>
        <dbReference type="ChEBI" id="CHEBI:57872"/>
        <dbReference type="EC" id="4.2.1.99"/>
    </reaction>
</comment>
<dbReference type="GO" id="GO:0003994">
    <property type="term" value="F:aconitate hydratase activity"/>
    <property type="evidence" value="ECO:0007669"/>
    <property type="project" value="UniProtKB-EC"/>
</dbReference>
<dbReference type="FunFam" id="3.20.19.10:FF:000001">
    <property type="entry name" value="Aconitate hydratase"/>
    <property type="match status" value="1"/>
</dbReference>
<dbReference type="InterPro" id="IPR015928">
    <property type="entry name" value="Aconitase/3IPM_dehydase_swvl"/>
</dbReference>
<dbReference type="InterPro" id="IPR001030">
    <property type="entry name" value="Acoase/IPM_deHydtase_lsu_aba"/>
</dbReference>
<comment type="function">
    <text evidence="16">Catalyzes the isomerization of citrate to isocitrate via cis-aconitate.</text>
</comment>
<dbReference type="Gene3D" id="3.20.19.10">
    <property type="entry name" value="Aconitase, domain 4"/>
    <property type="match status" value="1"/>
</dbReference>
<evidence type="ECO:0000256" key="3">
    <source>
        <dbReference type="ARBA" id="ARBA00002737"/>
    </source>
</evidence>
<dbReference type="Proteomes" id="UP000187344">
    <property type="component" value="Unassembled WGS sequence"/>
</dbReference>
<proteinExistence type="inferred from homology"/>
<evidence type="ECO:0000256" key="9">
    <source>
        <dbReference type="ARBA" id="ARBA00022532"/>
    </source>
</evidence>
<evidence type="ECO:0000256" key="4">
    <source>
        <dbReference type="ARBA" id="ARBA00004717"/>
    </source>
</evidence>
<evidence type="ECO:0000256" key="2">
    <source>
        <dbReference type="ARBA" id="ARBA00001966"/>
    </source>
</evidence>
<evidence type="ECO:0000313" key="19">
    <source>
        <dbReference type="EMBL" id="OLY44610.1"/>
    </source>
</evidence>
<keyword evidence="12 16" id="KW-0408">Iron</keyword>
<reference evidence="19 20" key="1">
    <citation type="submission" date="2016-12" db="EMBL/GenBank/DDBJ databases">
        <title>Comparative genomics of Bartonella apis.</title>
        <authorList>
            <person name="Engel P."/>
        </authorList>
    </citation>
    <scope>NUCLEOTIDE SEQUENCE [LARGE SCALE GENOMIC DNA]</scope>
    <source>
        <strain evidence="19 20">PEB0149</strain>
    </source>
</reference>
<organism evidence="19 20">
    <name type="scientific">Bartonella apis</name>
    <dbReference type="NCBI Taxonomy" id="1686310"/>
    <lineage>
        <taxon>Bacteria</taxon>
        <taxon>Pseudomonadati</taxon>
        <taxon>Pseudomonadota</taxon>
        <taxon>Alphaproteobacteria</taxon>
        <taxon>Hyphomicrobiales</taxon>
        <taxon>Bartonellaceae</taxon>
        <taxon>Bartonella</taxon>
    </lineage>
</organism>
<dbReference type="NCBIfam" id="NF009520">
    <property type="entry name" value="PRK12881.1"/>
    <property type="match status" value="1"/>
</dbReference>
<evidence type="ECO:0000256" key="10">
    <source>
        <dbReference type="ARBA" id="ARBA00022723"/>
    </source>
</evidence>
<dbReference type="RefSeq" id="WP_075869718.1">
    <property type="nucleotide sequence ID" value="NZ_CALYQA010000005.1"/>
</dbReference>
<comment type="caution">
    <text evidence="19">The sequence shown here is derived from an EMBL/GenBank/DDBJ whole genome shotgun (WGS) entry which is preliminary data.</text>
</comment>
<dbReference type="GO" id="GO:0006099">
    <property type="term" value="P:tricarboxylic acid cycle"/>
    <property type="evidence" value="ECO:0007669"/>
    <property type="project" value="UniProtKB-UniPathway"/>
</dbReference>
<comment type="subunit">
    <text evidence="7">Monomer.</text>
</comment>
<comment type="cofactor">
    <cofactor evidence="2">
        <name>[4Fe-4S] cluster</name>
        <dbReference type="ChEBI" id="CHEBI:49883"/>
    </cofactor>
</comment>
<evidence type="ECO:0000256" key="6">
    <source>
        <dbReference type="ARBA" id="ARBA00007185"/>
    </source>
</evidence>
<gene>
    <name evidence="19" type="ORF">PEB0149_020820</name>
</gene>
<dbReference type="GeneID" id="92990767"/>
<name>A0A1R0FCC1_9HYPH</name>
<keyword evidence="11" id="KW-0694">RNA-binding</keyword>
<dbReference type="CDD" id="cd01580">
    <property type="entry name" value="AcnA_IRP_Swivel"/>
    <property type="match status" value="1"/>
</dbReference>
<dbReference type="InterPro" id="IPR000573">
    <property type="entry name" value="AconitaseA/IPMdHydase_ssu_swvl"/>
</dbReference>
<dbReference type="EMBL" id="LXYT01000001">
    <property type="protein sequence ID" value="OLY44610.1"/>
    <property type="molecule type" value="Genomic_DNA"/>
</dbReference>
<comment type="similarity">
    <text evidence="6 16">Belongs to the aconitase/IPM isomerase family.</text>
</comment>
<dbReference type="InterPro" id="IPR018136">
    <property type="entry name" value="Aconitase_4Fe-4S_BS"/>
</dbReference>
<evidence type="ECO:0000259" key="17">
    <source>
        <dbReference type="Pfam" id="PF00330"/>
    </source>
</evidence>
<dbReference type="NCBIfam" id="NF006757">
    <property type="entry name" value="PRK09277.1"/>
    <property type="match status" value="1"/>
</dbReference>
<feature type="domain" description="Aconitase A/isopropylmalate dehydratase small subunit swivel" evidence="18">
    <location>
        <begin position="693"/>
        <end position="821"/>
    </location>
</feature>
<keyword evidence="14 16" id="KW-0456">Lyase</keyword>
<dbReference type="GO" id="GO:0051539">
    <property type="term" value="F:4 iron, 4 sulfur cluster binding"/>
    <property type="evidence" value="ECO:0007669"/>
    <property type="project" value="UniProtKB-KW"/>
</dbReference>
<dbReference type="InterPro" id="IPR006249">
    <property type="entry name" value="Aconitase/IRP2"/>
</dbReference>
<dbReference type="GO" id="GO:0047456">
    <property type="term" value="F:2-methylisocitrate dehydratase activity"/>
    <property type="evidence" value="ECO:0007669"/>
    <property type="project" value="UniProtKB-EC"/>
</dbReference>
<dbReference type="Gene3D" id="6.10.190.10">
    <property type="match status" value="1"/>
</dbReference>
<keyword evidence="10" id="KW-0479">Metal-binding</keyword>
<evidence type="ECO:0000256" key="14">
    <source>
        <dbReference type="ARBA" id="ARBA00023239"/>
    </source>
</evidence>
<feature type="domain" description="Aconitase/3-isopropylmalate dehydratase large subunit alpha/beta/alpha" evidence="17">
    <location>
        <begin position="74"/>
        <end position="563"/>
    </location>
</feature>
<dbReference type="FunFam" id="3.30.499.10:FF:000002">
    <property type="entry name" value="Aconitate hydratase"/>
    <property type="match status" value="1"/>
</dbReference>
<dbReference type="NCBIfam" id="TIGR01341">
    <property type="entry name" value="aconitase_1"/>
    <property type="match status" value="1"/>
</dbReference>
<keyword evidence="20" id="KW-1185">Reference proteome</keyword>
<evidence type="ECO:0000256" key="12">
    <source>
        <dbReference type="ARBA" id="ARBA00023004"/>
    </source>
</evidence>
<dbReference type="InterPro" id="IPR015931">
    <property type="entry name" value="Acnase/IPM_dHydase_lsu_aba_1/3"/>
</dbReference>
<dbReference type="Gene3D" id="3.30.499.10">
    <property type="entry name" value="Aconitase, domain 3"/>
    <property type="match status" value="2"/>
</dbReference>
<comment type="pathway">
    <text evidence="5">Organic acid metabolism; propanoate degradation.</text>
</comment>
<dbReference type="CDD" id="cd01586">
    <property type="entry name" value="AcnA_IRP"/>
    <property type="match status" value="1"/>
</dbReference>
<keyword evidence="8 16" id="KW-0004">4Fe-4S</keyword>